<dbReference type="Pfam" id="PF05983">
    <property type="entry name" value="Med7"/>
    <property type="match status" value="1"/>
</dbReference>
<sequence>MSNENEDLISSLYPPPPPFYEFFTPENVELIENLKNKEEEEEIKGELKFLVPPKQPAGEQYRGYGNVWSFIDKLPDLKETQWKQLYPDTEPGEEDNKIEQLHKLLNSLLLKFFELISILTINPTEYTNKIEDLNVILININHLLNTYRPHQSRESLIMLLKKQISIKQQEIQTINNKNNEIKEKLKNLVNLDEIEMEEEEEVDEKETIKNEIIDKLLINI</sequence>
<evidence type="ECO:0000313" key="11">
    <source>
        <dbReference type="Proteomes" id="UP001152885"/>
    </source>
</evidence>
<dbReference type="EMBL" id="CANTUO010000003">
    <property type="protein sequence ID" value="CAI5758361.1"/>
    <property type="molecule type" value="Genomic_DNA"/>
</dbReference>
<evidence type="ECO:0000313" key="10">
    <source>
        <dbReference type="EMBL" id="CAI5758361.1"/>
    </source>
</evidence>
<comment type="function">
    <text evidence="8">Component of the Mediator complex, a coactivator involved in the regulated transcription of nearly all RNA polymerase II-dependent genes. Mediator functions as a bridge to convey information from gene-specific regulatory proteins to the basal RNA polymerase II transcription machinery.</text>
</comment>
<evidence type="ECO:0000256" key="2">
    <source>
        <dbReference type="ARBA" id="ARBA00009994"/>
    </source>
</evidence>
<keyword evidence="11" id="KW-1185">Reference proteome</keyword>
<keyword evidence="6 8" id="KW-0804">Transcription</keyword>
<dbReference type="GO" id="GO:0003712">
    <property type="term" value="F:transcription coregulator activity"/>
    <property type="evidence" value="ECO:0007669"/>
    <property type="project" value="InterPro"/>
</dbReference>
<keyword evidence="9" id="KW-0175">Coiled coil</keyword>
<comment type="similarity">
    <text evidence="2 8">Belongs to the Mediator complex subunit 7 family.</text>
</comment>
<evidence type="ECO:0000256" key="5">
    <source>
        <dbReference type="ARBA" id="ARBA00023159"/>
    </source>
</evidence>
<dbReference type="InterPro" id="IPR037212">
    <property type="entry name" value="Med7/Med21-like"/>
</dbReference>
<keyword evidence="5 8" id="KW-0010">Activator</keyword>
<dbReference type="Gene3D" id="6.10.140.200">
    <property type="match status" value="1"/>
</dbReference>
<comment type="subcellular location">
    <subcellularLocation>
        <location evidence="1 8">Nucleus</location>
    </subcellularLocation>
</comment>
<dbReference type="Gene3D" id="6.10.140.1520">
    <property type="match status" value="1"/>
</dbReference>
<evidence type="ECO:0000256" key="9">
    <source>
        <dbReference type="SAM" id="Coils"/>
    </source>
</evidence>
<dbReference type="SUPFAM" id="SSF140718">
    <property type="entry name" value="Mediator hinge subcomplex-like"/>
    <property type="match status" value="1"/>
</dbReference>
<keyword evidence="7 8" id="KW-0539">Nucleus</keyword>
<proteinExistence type="inferred from homology"/>
<evidence type="ECO:0000256" key="7">
    <source>
        <dbReference type="ARBA" id="ARBA00023242"/>
    </source>
</evidence>
<dbReference type="GO" id="GO:0006357">
    <property type="term" value="P:regulation of transcription by RNA polymerase II"/>
    <property type="evidence" value="ECO:0007669"/>
    <property type="project" value="InterPro"/>
</dbReference>
<keyword evidence="4 8" id="KW-0805">Transcription regulation</keyword>
<protein>
    <recommendedName>
        <fullName evidence="3 8">Mediator of RNA polymerase II transcription subunit 7</fullName>
    </recommendedName>
</protein>
<organism evidence="10 11">
    <name type="scientific">Candida verbasci</name>
    <dbReference type="NCBI Taxonomy" id="1227364"/>
    <lineage>
        <taxon>Eukaryota</taxon>
        <taxon>Fungi</taxon>
        <taxon>Dikarya</taxon>
        <taxon>Ascomycota</taxon>
        <taxon>Saccharomycotina</taxon>
        <taxon>Pichiomycetes</taxon>
        <taxon>Debaryomycetaceae</taxon>
        <taxon>Candida/Lodderomyces clade</taxon>
        <taxon>Candida</taxon>
    </lineage>
</organism>
<comment type="caution">
    <text evidence="10">The sequence shown here is derived from an EMBL/GenBank/DDBJ whole genome shotgun (WGS) entry which is preliminary data.</text>
</comment>
<dbReference type="OrthoDB" id="10253553at2759"/>
<accession>A0A9W4TWU9</accession>
<dbReference type="AlphaFoldDB" id="A0A9W4TWU9"/>
<comment type="subunit">
    <text evidence="8">Component of the Mediator complex.</text>
</comment>
<feature type="coiled-coil region" evidence="9">
    <location>
        <begin position="157"/>
        <end position="211"/>
    </location>
</feature>
<dbReference type="InterPro" id="IPR044888">
    <property type="entry name" value="Mediatior_Med7_sf"/>
</dbReference>
<gene>
    <name evidence="10" type="ORF">CANVERA_P2874</name>
</gene>
<dbReference type="GO" id="GO:0016592">
    <property type="term" value="C:mediator complex"/>
    <property type="evidence" value="ECO:0007669"/>
    <property type="project" value="InterPro"/>
</dbReference>
<evidence type="ECO:0000256" key="3">
    <source>
        <dbReference type="ARBA" id="ARBA00020631"/>
    </source>
</evidence>
<evidence type="ECO:0000256" key="6">
    <source>
        <dbReference type="ARBA" id="ARBA00023163"/>
    </source>
</evidence>
<dbReference type="PANTHER" id="PTHR21428:SF11">
    <property type="entry name" value="MEDIATOR OF RNA POLYMERASE II TRANSCRIPTION SUBUNIT 7"/>
    <property type="match status" value="1"/>
</dbReference>
<evidence type="ECO:0000256" key="1">
    <source>
        <dbReference type="ARBA" id="ARBA00004123"/>
    </source>
</evidence>
<evidence type="ECO:0000256" key="8">
    <source>
        <dbReference type="RuleBase" id="RU364060"/>
    </source>
</evidence>
<dbReference type="GO" id="GO:0070847">
    <property type="term" value="C:core mediator complex"/>
    <property type="evidence" value="ECO:0007669"/>
    <property type="project" value="TreeGrafter"/>
</dbReference>
<dbReference type="InterPro" id="IPR009244">
    <property type="entry name" value="Mediatior_Med7"/>
</dbReference>
<dbReference type="PANTHER" id="PTHR21428">
    <property type="entry name" value="MEDIATOR OF RNA POLYMERASE II TRANSCRIPTION SUBUNIT 7"/>
    <property type="match status" value="1"/>
</dbReference>
<reference evidence="10" key="1">
    <citation type="submission" date="2022-12" db="EMBL/GenBank/DDBJ databases">
        <authorList>
            <person name="Brejova B."/>
        </authorList>
    </citation>
    <scope>NUCLEOTIDE SEQUENCE</scope>
</reference>
<evidence type="ECO:0000256" key="4">
    <source>
        <dbReference type="ARBA" id="ARBA00023015"/>
    </source>
</evidence>
<name>A0A9W4TWU9_9ASCO</name>
<dbReference type="Proteomes" id="UP001152885">
    <property type="component" value="Unassembled WGS sequence"/>
</dbReference>